<name>A0AAW2VW39_9LAMI</name>
<sequence>MQTTPVWRTELVRQVFDEDDARMVLSIPLAQLNSPDTLLWHYNNKGEFSVQSAYRLALQHARQQLPSTLNIHNKEDGAGVAVGWRFIWNSRVPPKVQTFVWRACHEAMPTTLNLAQRAPSVDIRCIMCGVTDESLHHVLLQCSFTRQVSGLSNLQWHIINRDYGSVHQWMLYTYNALQGCLGDQFLAVCWSIWRNRCAKVMEGGGQSPLGVASQAVHMHIEYMDSWKRMQLRGYGQQVVREEYV</sequence>
<dbReference type="InterPro" id="IPR026960">
    <property type="entry name" value="RVT-Znf"/>
</dbReference>
<protein>
    <recommendedName>
        <fullName evidence="1">Reverse transcriptase zinc-binding domain-containing protein</fullName>
    </recommendedName>
</protein>
<accession>A0AAW2VW39</accession>
<organism evidence="2">
    <name type="scientific">Sesamum latifolium</name>
    <dbReference type="NCBI Taxonomy" id="2727402"/>
    <lineage>
        <taxon>Eukaryota</taxon>
        <taxon>Viridiplantae</taxon>
        <taxon>Streptophyta</taxon>
        <taxon>Embryophyta</taxon>
        <taxon>Tracheophyta</taxon>
        <taxon>Spermatophyta</taxon>
        <taxon>Magnoliopsida</taxon>
        <taxon>eudicotyledons</taxon>
        <taxon>Gunneridae</taxon>
        <taxon>Pentapetalae</taxon>
        <taxon>asterids</taxon>
        <taxon>lamiids</taxon>
        <taxon>Lamiales</taxon>
        <taxon>Pedaliaceae</taxon>
        <taxon>Sesamum</taxon>
    </lineage>
</organism>
<reference evidence="2" key="2">
    <citation type="journal article" date="2024" name="Plant">
        <title>Genomic evolution and insights into agronomic trait innovations of Sesamum species.</title>
        <authorList>
            <person name="Miao H."/>
            <person name="Wang L."/>
            <person name="Qu L."/>
            <person name="Liu H."/>
            <person name="Sun Y."/>
            <person name="Le M."/>
            <person name="Wang Q."/>
            <person name="Wei S."/>
            <person name="Zheng Y."/>
            <person name="Lin W."/>
            <person name="Duan Y."/>
            <person name="Cao H."/>
            <person name="Xiong S."/>
            <person name="Wang X."/>
            <person name="Wei L."/>
            <person name="Li C."/>
            <person name="Ma Q."/>
            <person name="Ju M."/>
            <person name="Zhao R."/>
            <person name="Li G."/>
            <person name="Mu C."/>
            <person name="Tian Q."/>
            <person name="Mei H."/>
            <person name="Zhang T."/>
            <person name="Gao T."/>
            <person name="Zhang H."/>
        </authorList>
    </citation>
    <scope>NUCLEOTIDE SEQUENCE</scope>
    <source>
        <strain evidence="2">KEN1</strain>
    </source>
</reference>
<reference evidence="2" key="1">
    <citation type="submission" date="2020-06" db="EMBL/GenBank/DDBJ databases">
        <authorList>
            <person name="Li T."/>
            <person name="Hu X."/>
            <person name="Zhang T."/>
            <person name="Song X."/>
            <person name="Zhang H."/>
            <person name="Dai N."/>
            <person name="Sheng W."/>
            <person name="Hou X."/>
            <person name="Wei L."/>
        </authorList>
    </citation>
    <scope>NUCLEOTIDE SEQUENCE</scope>
    <source>
        <strain evidence="2">KEN1</strain>
        <tissue evidence="2">Leaf</tissue>
    </source>
</reference>
<evidence type="ECO:0000259" key="1">
    <source>
        <dbReference type="Pfam" id="PF13966"/>
    </source>
</evidence>
<feature type="domain" description="Reverse transcriptase zinc-binding" evidence="1">
    <location>
        <begin position="48"/>
        <end position="148"/>
    </location>
</feature>
<comment type="caution">
    <text evidence="2">The sequence shown here is derived from an EMBL/GenBank/DDBJ whole genome shotgun (WGS) entry which is preliminary data.</text>
</comment>
<dbReference type="EMBL" id="JACGWN010000009">
    <property type="protein sequence ID" value="KAL0433797.1"/>
    <property type="molecule type" value="Genomic_DNA"/>
</dbReference>
<dbReference type="Pfam" id="PF13966">
    <property type="entry name" value="zf-RVT"/>
    <property type="match status" value="1"/>
</dbReference>
<proteinExistence type="predicted"/>
<evidence type="ECO:0000313" key="2">
    <source>
        <dbReference type="EMBL" id="KAL0433797.1"/>
    </source>
</evidence>
<gene>
    <name evidence="2" type="ORF">Slati_2714000</name>
</gene>
<dbReference type="AlphaFoldDB" id="A0AAW2VW39"/>